<evidence type="ECO:0000313" key="1">
    <source>
        <dbReference type="EMBL" id="MBP2022853.1"/>
    </source>
</evidence>
<reference evidence="1 2" key="1">
    <citation type="submission" date="2021-03" db="EMBL/GenBank/DDBJ databases">
        <title>Genomic Encyclopedia of Type Strains, Phase IV (KMG-IV): sequencing the most valuable type-strain genomes for metagenomic binning, comparative biology and taxonomic classification.</title>
        <authorList>
            <person name="Goeker M."/>
        </authorList>
    </citation>
    <scope>NUCLEOTIDE SEQUENCE [LARGE SCALE GENOMIC DNA]</scope>
    <source>
        <strain evidence="1 2">DSM 28650</strain>
    </source>
</reference>
<name>A0ABS4K4Z2_9CLOT</name>
<dbReference type="Proteomes" id="UP001519308">
    <property type="component" value="Unassembled WGS sequence"/>
</dbReference>
<keyword evidence="2" id="KW-1185">Reference proteome</keyword>
<protein>
    <recommendedName>
        <fullName evidence="3">CopG family transcriptional regulator</fullName>
    </recommendedName>
</protein>
<evidence type="ECO:0008006" key="3">
    <source>
        <dbReference type="Google" id="ProtNLM"/>
    </source>
</evidence>
<dbReference type="EMBL" id="JAGGLL010000020">
    <property type="protein sequence ID" value="MBP2022853.1"/>
    <property type="molecule type" value="Genomic_DNA"/>
</dbReference>
<sequence length="55" mass="6407">MKRTYAFRKSTIRKLNELKATHEDVNVYLSTILDEAITEYYNKVLGKTHPSPPPK</sequence>
<proteinExistence type="predicted"/>
<dbReference type="RefSeq" id="WP_021285373.1">
    <property type="nucleotide sequence ID" value="NZ_JAGGLL010000020.1"/>
</dbReference>
<accession>A0ABS4K4Z2</accession>
<evidence type="ECO:0000313" key="2">
    <source>
        <dbReference type="Proteomes" id="UP001519308"/>
    </source>
</evidence>
<comment type="caution">
    <text evidence="1">The sequence shown here is derived from an EMBL/GenBank/DDBJ whole genome shotgun (WGS) entry which is preliminary data.</text>
</comment>
<organism evidence="1 2">
    <name type="scientific">Clostridium punense</name>
    <dbReference type="NCBI Taxonomy" id="1054297"/>
    <lineage>
        <taxon>Bacteria</taxon>
        <taxon>Bacillati</taxon>
        <taxon>Bacillota</taxon>
        <taxon>Clostridia</taxon>
        <taxon>Eubacteriales</taxon>
        <taxon>Clostridiaceae</taxon>
        <taxon>Clostridium</taxon>
    </lineage>
</organism>
<gene>
    <name evidence="1" type="ORF">J2Z44_002678</name>
</gene>